<evidence type="ECO:0008006" key="3">
    <source>
        <dbReference type="Google" id="ProtNLM"/>
    </source>
</evidence>
<protein>
    <recommendedName>
        <fullName evidence="3">Glycosyl transferase family 1 domain-containing protein</fullName>
    </recommendedName>
</protein>
<accession>A0ABX8Z109</accession>
<evidence type="ECO:0000313" key="2">
    <source>
        <dbReference type="Proteomes" id="UP000822862"/>
    </source>
</evidence>
<proteinExistence type="predicted"/>
<organism evidence="1 2">
    <name type="scientific">Candidatus Rhabdochlamydia porcellionis</name>
    <dbReference type="NCBI Taxonomy" id="225148"/>
    <lineage>
        <taxon>Bacteria</taxon>
        <taxon>Pseudomonadati</taxon>
        <taxon>Chlamydiota</taxon>
        <taxon>Chlamydiia</taxon>
        <taxon>Parachlamydiales</taxon>
        <taxon>Candidatus Rhabdochlamydiaceae</taxon>
        <taxon>Candidatus Rhabdochlamydia</taxon>
    </lineage>
</organism>
<dbReference type="EMBL" id="CP075585">
    <property type="protein sequence ID" value="QZA59352.1"/>
    <property type="molecule type" value="Genomic_DNA"/>
</dbReference>
<sequence length="420" mass="48215">MESAKSRLGIISSYNEACGNASYTKALVSAFSDHFDVSVISLNVDLLRKKDSKSANAYIKNICKELKNYDYVNIQFEAGLFGSSTALIWKRFAAITRSCKKIVLTMHRYDTIQELPNLAFIGKCLLKRNIKLLFSGYLKTLANNYHASLYHQIIKLCKKNNIPIVVHTQRDRNLIAIKYDYHAVFDHPLCFYTQEYIELLTKTVTKKSFCQAYGLNEDKFYIGIFGFINKYKGHKTIVRALSYLPSNYEVLVFGGQHPHTIQKNESINEYVHSLMSLIKHHNFQNRVKFCGMLDDESFLKALITCDFNVLPYLEVNQGGSAIASLSLETNSNTIFSQNLAFFELAKYAPNCFKMFTIGNFMELANAIMSYKKTDYSSHLMEYHKKYNINTSVNLYKQLFQISEQTINSDKKAHSLFESIS</sequence>
<keyword evidence="2" id="KW-1185">Reference proteome</keyword>
<dbReference type="Proteomes" id="UP000822862">
    <property type="component" value="Chromosome"/>
</dbReference>
<reference evidence="1 2" key="1">
    <citation type="submission" date="2021-05" db="EMBL/GenBank/DDBJ databases">
        <title>Ecology and evolution of chlamydial symbionts of arthropods.</title>
        <authorList>
            <person name="Halter T."/>
            <person name="Sixt B.S."/>
            <person name="Toenshoff E.R."/>
            <person name="Koestlbacher S."/>
            <person name="Schulz F."/>
            <person name="Kostanjsek R."/>
            <person name="Collingro A."/>
            <person name="Hendrickx F."/>
            <person name="Horn M."/>
        </authorList>
    </citation>
    <scope>NUCLEOTIDE SEQUENCE [LARGE SCALE GENOMIC DNA]</scope>
    <source>
        <strain evidence="1 2">15C</strain>
    </source>
</reference>
<dbReference type="SUPFAM" id="SSF53756">
    <property type="entry name" value="UDP-Glycosyltransferase/glycogen phosphorylase"/>
    <property type="match status" value="1"/>
</dbReference>
<dbReference type="Gene3D" id="3.40.50.2000">
    <property type="entry name" value="Glycogen Phosphorylase B"/>
    <property type="match status" value="1"/>
</dbReference>
<name>A0ABX8Z109_9BACT</name>
<evidence type="ECO:0000313" key="1">
    <source>
        <dbReference type="EMBL" id="QZA59352.1"/>
    </source>
</evidence>
<gene>
    <name evidence="1" type="ORF">RHAB15C_0001238</name>
</gene>